<proteinExistence type="predicted"/>
<keyword evidence="2" id="KW-0472">Membrane</keyword>
<feature type="transmembrane region" description="Helical" evidence="2">
    <location>
        <begin position="12"/>
        <end position="29"/>
    </location>
</feature>
<dbReference type="EMBL" id="QLYX01000013">
    <property type="protein sequence ID" value="RAY12329.1"/>
    <property type="molecule type" value="Genomic_DNA"/>
</dbReference>
<keyword evidence="2" id="KW-0812">Transmembrane</keyword>
<name>A0A365GZR1_9ACTN</name>
<evidence type="ECO:0000256" key="2">
    <source>
        <dbReference type="SAM" id="Phobius"/>
    </source>
</evidence>
<sequence>MGMDAVYVPAERYAAVALLLGLVGGFGFIRTSTRMIRARVRWWPGNVSAGGVHLHHEFFGMLIMLVVGAVEFGVPLPAQWRVPLALLFGIGAGLVLDEFALLLRLRDVYWTREGQASIDAVVVAVLITGMLVVGAIPFGIEDLRGTHAAARWAAITLVCGNLAFTLLTAYKGKPWLALLSVALPPAGWVGAFRLAASTSPWARRRYRARPRKAARAARRTTRWHRRKERLVVLVGGAPDDLPDPDGDGRRGTTASPDGGCPEETP</sequence>
<gene>
    <name evidence="3" type="ORF">DPM19_24555</name>
</gene>
<evidence type="ECO:0000313" key="3">
    <source>
        <dbReference type="EMBL" id="RAY12329.1"/>
    </source>
</evidence>
<protein>
    <recommendedName>
        <fullName evidence="5">Integral membrane protein</fullName>
    </recommendedName>
</protein>
<reference evidence="3 4" key="1">
    <citation type="submission" date="2018-06" db="EMBL/GenBank/DDBJ databases">
        <title>Actinomadura craniellae sp. nov. isolated from marine sponge Craniella sp.</title>
        <authorList>
            <person name="Li L."/>
            <person name="Xu Q.H."/>
            <person name="Lin H.W."/>
            <person name="Lu Y.H."/>
        </authorList>
    </citation>
    <scope>NUCLEOTIDE SEQUENCE [LARGE SCALE GENOMIC DNA]</scope>
    <source>
        <strain evidence="3 4">LHW63021</strain>
    </source>
</reference>
<feature type="transmembrane region" description="Helical" evidence="2">
    <location>
        <begin position="84"/>
        <end position="105"/>
    </location>
</feature>
<evidence type="ECO:0000256" key="1">
    <source>
        <dbReference type="SAM" id="MobiDB-lite"/>
    </source>
</evidence>
<comment type="caution">
    <text evidence="3">The sequence shown here is derived from an EMBL/GenBank/DDBJ whole genome shotgun (WGS) entry which is preliminary data.</text>
</comment>
<dbReference type="Proteomes" id="UP000251891">
    <property type="component" value="Unassembled WGS sequence"/>
</dbReference>
<feature type="transmembrane region" description="Helical" evidence="2">
    <location>
        <begin position="117"/>
        <end position="140"/>
    </location>
</feature>
<feature type="transmembrane region" description="Helical" evidence="2">
    <location>
        <begin position="152"/>
        <end position="170"/>
    </location>
</feature>
<evidence type="ECO:0000313" key="4">
    <source>
        <dbReference type="Proteomes" id="UP000251891"/>
    </source>
</evidence>
<feature type="region of interest" description="Disordered" evidence="1">
    <location>
        <begin position="234"/>
        <end position="265"/>
    </location>
</feature>
<dbReference type="AlphaFoldDB" id="A0A365GZR1"/>
<organism evidence="3 4">
    <name type="scientific">Actinomadura craniellae</name>
    <dbReference type="NCBI Taxonomy" id="2231787"/>
    <lineage>
        <taxon>Bacteria</taxon>
        <taxon>Bacillati</taxon>
        <taxon>Actinomycetota</taxon>
        <taxon>Actinomycetes</taxon>
        <taxon>Streptosporangiales</taxon>
        <taxon>Thermomonosporaceae</taxon>
        <taxon>Actinomadura</taxon>
    </lineage>
</organism>
<feature type="transmembrane region" description="Helical" evidence="2">
    <location>
        <begin position="58"/>
        <end position="78"/>
    </location>
</feature>
<keyword evidence="4" id="KW-1185">Reference proteome</keyword>
<accession>A0A365GZR1</accession>
<evidence type="ECO:0008006" key="5">
    <source>
        <dbReference type="Google" id="ProtNLM"/>
    </source>
</evidence>
<keyword evidence="2" id="KW-1133">Transmembrane helix</keyword>